<dbReference type="SUPFAM" id="SSF46689">
    <property type="entry name" value="Homeodomain-like"/>
    <property type="match status" value="1"/>
</dbReference>
<dbReference type="PRINTS" id="PR00032">
    <property type="entry name" value="HTHARAC"/>
</dbReference>
<sequence length="382" mass="42747">MQWALRLESGTGMRHGAPVCAPRRGNCRFTIAITGCWPGMAWCASCWDCLQQVKQELAMEPLGHGIALQFVTRLAEDAADQAAFISGWQQDYAQISCGLFSGRLDELCLGRLQVFREYSARETFQLCQPWPGSIWFGIPAPGSGERLRFHGRSVPPAAVLVAMGGSDFSLRTPDDFTIYGVVLEQAVLQQRHLQLFGRDMPGAWLQTAAVQLPQASHLALCRQLGELLALARETPDRIGRQLLLDCSADALLLALAQALPTTLAGRDSSSQRHWQWVEQARQRALQPAARQLTVEDLCRELHVTRRTLQNGFQEVTAMSPLPFLRALRLNQVRRLLRSPQGAADSIQQLAEDWGFATPSHFSYDYRRLFGETPSQTRQRPQR</sequence>
<comment type="caution">
    <text evidence="5">The sequence shown here is derived from an EMBL/GenBank/DDBJ whole genome shotgun (WGS) entry which is preliminary data.</text>
</comment>
<protein>
    <submittedName>
        <fullName evidence="5">Helix-turn-helix domain-containing protein</fullName>
    </submittedName>
</protein>
<dbReference type="InterPro" id="IPR009057">
    <property type="entry name" value="Homeodomain-like_sf"/>
</dbReference>
<dbReference type="Gene3D" id="1.10.10.60">
    <property type="entry name" value="Homeodomain-like"/>
    <property type="match status" value="1"/>
</dbReference>
<gene>
    <name evidence="5" type="ORF">EAY64_17375</name>
</gene>
<dbReference type="InterPro" id="IPR018062">
    <property type="entry name" value="HTH_AraC-typ_CS"/>
</dbReference>
<feature type="domain" description="HTH araC/xylS-type" evidence="4">
    <location>
        <begin position="278"/>
        <end position="379"/>
    </location>
</feature>
<dbReference type="AlphaFoldDB" id="A0A454JEE5"/>
<keyword evidence="1" id="KW-0805">Transcription regulation</keyword>
<dbReference type="InterPro" id="IPR018060">
    <property type="entry name" value="HTH_AraC"/>
</dbReference>
<keyword evidence="2" id="KW-0238">DNA-binding</keyword>
<dbReference type="EMBL" id="RFAR01000085">
    <property type="protein sequence ID" value="RMC93295.1"/>
    <property type="molecule type" value="Genomic_DNA"/>
</dbReference>
<accession>A0A454JEE5</accession>
<dbReference type="GO" id="GO:0003700">
    <property type="term" value="F:DNA-binding transcription factor activity"/>
    <property type="evidence" value="ECO:0007669"/>
    <property type="project" value="InterPro"/>
</dbReference>
<organism evidence="5 6">
    <name type="scientific">Aquitalea palustris</name>
    <dbReference type="NCBI Taxonomy" id="2480983"/>
    <lineage>
        <taxon>Bacteria</taxon>
        <taxon>Pseudomonadati</taxon>
        <taxon>Pseudomonadota</taxon>
        <taxon>Betaproteobacteria</taxon>
        <taxon>Neisseriales</taxon>
        <taxon>Chromobacteriaceae</taxon>
        <taxon>Aquitalea</taxon>
    </lineage>
</organism>
<dbReference type="Pfam" id="PF12833">
    <property type="entry name" value="HTH_18"/>
    <property type="match status" value="1"/>
</dbReference>
<dbReference type="PANTHER" id="PTHR46796:SF12">
    <property type="entry name" value="HTH-TYPE DNA-BINDING TRANSCRIPTIONAL ACTIVATOR EUTR"/>
    <property type="match status" value="1"/>
</dbReference>
<keyword evidence="3" id="KW-0804">Transcription</keyword>
<evidence type="ECO:0000259" key="4">
    <source>
        <dbReference type="PROSITE" id="PS01124"/>
    </source>
</evidence>
<dbReference type="InterPro" id="IPR050204">
    <property type="entry name" value="AraC_XylS_family_regulators"/>
</dbReference>
<dbReference type="SMART" id="SM00342">
    <property type="entry name" value="HTH_ARAC"/>
    <property type="match status" value="1"/>
</dbReference>
<evidence type="ECO:0000256" key="2">
    <source>
        <dbReference type="ARBA" id="ARBA00023125"/>
    </source>
</evidence>
<keyword evidence="6" id="KW-1185">Reference proteome</keyword>
<dbReference type="InterPro" id="IPR020449">
    <property type="entry name" value="Tscrpt_reg_AraC-type_HTH"/>
</dbReference>
<dbReference type="PROSITE" id="PS00041">
    <property type="entry name" value="HTH_ARAC_FAMILY_1"/>
    <property type="match status" value="1"/>
</dbReference>
<evidence type="ECO:0000313" key="5">
    <source>
        <dbReference type="EMBL" id="RMC93295.1"/>
    </source>
</evidence>
<evidence type="ECO:0000313" key="6">
    <source>
        <dbReference type="Proteomes" id="UP000274139"/>
    </source>
</evidence>
<reference evidence="5 6" key="1">
    <citation type="submission" date="2018-10" db="EMBL/GenBank/DDBJ databases">
        <title>Draft genome sequence of Aquitalea MWU14-2217 isolated from a wild cranberry bog in Provincetown, Massachusetts.</title>
        <authorList>
            <person name="Ebadzadsahrai G."/>
            <person name="Soby S."/>
        </authorList>
    </citation>
    <scope>NUCLEOTIDE SEQUENCE [LARGE SCALE GENOMIC DNA]</scope>
    <source>
        <strain evidence="5 6">MWU14-2217</strain>
    </source>
</reference>
<proteinExistence type="predicted"/>
<name>A0A454JEE5_9NEIS</name>
<evidence type="ECO:0000256" key="1">
    <source>
        <dbReference type="ARBA" id="ARBA00023015"/>
    </source>
</evidence>
<dbReference type="PROSITE" id="PS01124">
    <property type="entry name" value="HTH_ARAC_FAMILY_2"/>
    <property type="match status" value="1"/>
</dbReference>
<dbReference type="GO" id="GO:0043565">
    <property type="term" value="F:sequence-specific DNA binding"/>
    <property type="evidence" value="ECO:0007669"/>
    <property type="project" value="InterPro"/>
</dbReference>
<evidence type="ECO:0000256" key="3">
    <source>
        <dbReference type="ARBA" id="ARBA00023163"/>
    </source>
</evidence>
<dbReference type="PANTHER" id="PTHR46796">
    <property type="entry name" value="HTH-TYPE TRANSCRIPTIONAL ACTIVATOR RHAS-RELATED"/>
    <property type="match status" value="1"/>
</dbReference>
<dbReference type="Proteomes" id="UP000274139">
    <property type="component" value="Unassembled WGS sequence"/>
</dbReference>